<protein>
    <submittedName>
        <fullName evidence="3">Uncharacterized protein</fullName>
    </submittedName>
</protein>
<keyword evidence="2" id="KW-0812">Transmembrane</keyword>
<dbReference type="RefSeq" id="WP_215612264.1">
    <property type="nucleotide sequence ID" value="NZ_CP076135.1"/>
</dbReference>
<gene>
    <name evidence="3" type="ORF">KMZ68_16300</name>
</gene>
<feature type="region of interest" description="Disordered" evidence="1">
    <location>
        <begin position="99"/>
        <end position="133"/>
    </location>
</feature>
<evidence type="ECO:0000313" key="3">
    <source>
        <dbReference type="EMBL" id="QWG16561.1"/>
    </source>
</evidence>
<sequence>MPVARYFFYVGGVLLALLFAVDAYVPKEPAVSSAAAEATTIENPTLRIRSDRKWPERVVYDTSLPTIVPPPAAIIEAAAAVPRPVAEMSAKARVRESFAQFRPADDSKPDAKPHPKRKIAKTRVAPPPMSTPMMRVAQRPNFGFFTSTW</sequence>
<dbReference type="Proteomes" id="UP000680805">
    <property type="component" value="Chromosome"/>
</dbReference>
<keyword evidence="2" id="KW-0472">Membrane</keyword>
<dbReference type="AlphaFoldDB" id="A0A975RRC9"/>
<organism evidence="3 4">
    <name type="scientific">Bradyrhizobium sediminis</name>
    <dbReference type="NCBI Taxonomy" id="2840469"/>
    <lineage>
        <taxon>Bacteria</taxon>
        <taxon>Pseudomonadati</taxon>
        <taxon>Pseudomonadota</taxon>
        <taxon>Alphaproteobacteria</taxon>
        <taxon>Hyphomicrobiales</taxon>
        <taxon>Nitrobacteraceae</taxon>
        <taxon>Bradyrhizobium</taxon>
    </lineage>
</organism>
<feature type="transmembrane region" description="Helical" evidence="2">
    <location>
        <begin position="6"/>
        <end position="25"/>
    </location>
</feature>
<name>A0A975RRC9_9BRAD</name>
<feature type="compositionally biased region" description="Basic and acidic residues" evidence="1">
    <location>
        <begin position="103"/>
        <end position="113"/>
    </location>
</feature>
<dbReference type="EMBL" id="CP076135">
    <property type="protein sequence ID" value="QWG16561.1"/>
    <property type="molecule type" value="Genomic_DNA"/>
</dbReference>
<accession>A0A975RRC9</accession>
<proteinExistence type="predicted"/>
<dbReference type="KEGG" id="bsei:KMZ68_16300"/>
<keyword evidence="2" id="KW-1133">Transmembrane helix</keyword>
<evidence type="ECO:0000256" key="2">
    <source>
        <dbReference type="SAM" id="Phobius"/>
    </source>
</evidence>
<evidence type="ECO:0000256" key="1">
    <source>
        <dbReference type="SAM" id="MobiDB-lite"/>
    </source>
</evidence>
<reference evidence="3" key="1">
    <citation type="submission" date="2021-06" db="EMBL/GenBank/DDBJ databases">
        <title>Bradyrhizobium sp. S2-11-2 Genome sequencing.</title>
        <authorList>
            <person name="Jin L."/>
        </authorList>
    </citation>
    <scope>NUCLEOTIDE SEQUENCE</scope>
    <source>
        <strain evidence="3">S2-11-2</strain>
    </source>
</reference>
<evidence type="ECO:0000313" key="4">
    <source>
        <dbReference type="Proteomes" id="UP000680805"/>
    </source>
</evidence>